<dbReference type="Gene3D" id="1.20.5.110">
    <property type="match status" value="1"/>
</dbReference>
<evidence type="ECO:0000256" key="2">
    <source>
        <dbReference type="ARBA" id="ARBA00022980"/>
    </source>
</evidence>
<organism evidence="4 5">
    <name type="scientific">Prorocentrum cordatum</name>
    <dbReference type="NCBI Taxonomy" id="2364126"/>
    <lineage>
        <taxon>Eukaryota</taxon>
        <taxon>Sar</taxon>
        <taxon>Alveolata</taxon>
        <taxon>Dinophyceae</taxon>
        <taxon>Prorocentrales</taxon>
        <taxon>Prorocentraceae</taxon>
        <taxon>Prorocentrum</taxon>
    </lineage>
</organism>
<dbReference type="HAMAP" id="MF_00499">
    <property type="entry name" value="Ribosomal_eL13"/>
    <property type="match status" value="1"/>
</dbReference>
<comment type="caution">
    <text evidence="4">The sequence shown here is derived from an EMBL/GenBank/DDBJ whole genome shotgun (WGS) entry which is preliminary data.</text>
</comment>
<reference evidence="4" key="1">
    <citation type="submission" date="2023-10" db="EMBL/GenBank/DDBJ databases">
        <authorList>
            <person name="Chen Y."/>
            <person name="Shah S."/>
            <person name="Dougan E. K."/>
            <person name="Thang M."/>
            <person name="Chan C."/>
        </authorList>
    </citation>
    <scope>NUCLEOTIDE SEQUENCE [LARGE SCALE GENOMIC DNA]</scope>
</reference>
<evidence type="ECO:0008006" key="6">
    <source>
        <dbReference type="Google" id="ProtNLM"/>
    </source>
</evidence>
<dbReference type="EMBL" id="CAUYUJ010007861">
    <property type="protein sequence ID" value="CAK0822192.1"/>
    <property type="molecule type" value="Genomic_DNA"/>
</dbReference>
<gene>
    <name evidence="4" type="ORF">PCOR1329_LOCUS23270</name>
</gene>
<keyword evidence="2" id="KW-0689">Ribosomal protein</keyword>
<proteinExistence type="inferred from homology"/>
<feature type="non-terminal residue" evidence="4">
    <location>
        <position position="1"/>
    </location>
</feature>
<keyword evidence="3" id="KW-0687">Ribonucleoprotein</keyword>
<dbReference type="InterPro" id="IPR001380">
    <property type="entry name" value="Ribosomal_eL13"/>
</dbReference>
<keyword evidence="5" id="KW-1185">Reference proteome</keyword>
<dbReference type="PANTHER" id="PTHR11722:SF0">
    <property type="entry name" value="LARGE RIBOSOMAL SUBUNIT PROTEIN EL13"/>
    <property type="match status" value="1"/>
</dbReference>
<dbReference type="Proteomes" id="UP001189429">
    <property type="component" value="Unassembled WGS sequence"/>
</dbReference>
<protein>
    <recommendedName>
        <fullName evidence="6">60S ribosomal protein L13</fullName>
    </recommendedName>
</protein>
<comment type="similarity">
    <text evidence="1">Belongs to the eukaryotic ribosomal protein eL13 family.</text>
</comment>
<evidence type="ECO:0000313" key="5">
    <source>
        <dbReference type="Proteomes" id="UP001189429"/>
    </source>
</evidence>
<sequence length="244" mass="27491">HFGSSHCYSVEFLHLFSRHQGAGGFADMGHGGNNVIPNVHFRKVNGMMGPGRWNRHMMKTWLDQAGRKKRRALNRKKRAAKLSPRPAAGLLRPVVHPPTQRYNMKLRLGKGFTLDELREAKIPVKKAMTIGIAVDHRRRNRCAESLQVNVDRLKLYMSKLLVFPRKSGKKGVKKGDTPKSELQNVAQNTLKEIIPIPKPSTEIEARAITAAEKDASAYKKLKKARTDLKYDGAKRKKANAGKEE</sequence>
<dbReference type="Pfam" id="PF01294">
    <property type="entry name" value="Ribosomal_L13e"/>
    <property type="match status" value="1"/>
</dbReference>
<accession>A0ABN9RSD9</accession>
<name>A0ABN9RSD9_9DINO</name>
<evidence type="ECO:0000313" key="4">
    <source>
        <dbReference type="EMBL" id="CAK0822192.1"/>
    </source>
</evidence>
<evidence type="ECO:0000256" key="3">
    <source>
        <dbReference type="ARBA" id="ARBA00023274"/>
    </source>
</evidence>
<evidence type="ECO:0000256" key="1">
    <source>
        <dbReference type="ARBA" id="ARBA00005640"/>
    </source>
</evidence>
<dbReference type="PANTHER" id="PTHR11722">
    <property type="entry name" value="60S RIBOSOMAL PROTEIN L13"/>
    <property type="match status" value="1"/>
</dbReference>